<evidence type="ECO:0000313" key="2">
    <source>
        <dbReference type="EMBL" id="EDX09667.1"/>
    </source>
</evidence>
<evidence type="ECO:0000313" key="3">
    <source>
        <dbReference type="Proteomes" id="UP000000304"/>
    </source>
</evidence>
<protein>
    <submittedName>
        <fullName evidence="2">GD14068</fullName>
    </submittedName>
</protein>
<gene>
    <name evidence="2" type="primary">Dsim\GD14068</name>
    <name evidence="2" type="ORF">Dsim_GD14068</name>
</gene>
<evidence type="ECO:0000256" key="1">
    <source>
        <dbReference type="SAM" id="MobiDB-lite"/>
    </source>
</evidence>
<dbReference type="Proteomes" id="UP000000304">
    <property type="component" value="Chromosome 3L"/>
</dbReference>
<feature type="compositionally biased region" description="Low complexity" evidence="1">
    <location>
        <begin position="39"/>
        <end position="62"/>
    </location>
</feature>
<reference evidence="2 3" key="1">
    <citation type="journal article" date="2007" name="Nature">
        <title>Evolution of genes and genomes on the Drosophila phylogeny.</title>
        <authorList>
            <consortium name="Drosophila 12 Genomes Consortium"/>
            <person name="Clark A.G."/>
            <person name="Eisen M.B."/>
            <person name="Smith D.R."/>
            <person name="Bergman C.M."/>
            <person name="Oliver B."/>
            <person name="Markow T.A."/>
            <person name="Kaufman T.C."/>
            <person name="Kellis M."/>
            <person name="Gelbart W."/>
            <person name="Iyer V.N."/>
            <person name="Pollard D.A."/>
            <person name="Sackton T.B."/>
            <person name="Larracuente A.M."/>
            <person name="Singh N.D."/>
            <person name="Abad J.P."/>
            <person name="Abt D.N."/>
            <person name="Adryan B."/>
            <person name="Aguade M."/>
            <person name="Akashi H."/>
            <person name="Anderson W.W."/>
            <person name="Aquadro C.F."/>
            <person name="Ardell D.H."/>
            <person name="Arguello R."/>
            <person name="Artieri C.G."/>
            <person name="Barbash D.A."/>
            <person name="Barker D."/>
            <person name="Barsanti P."/>
            <person name="Batterham P."/>
            <person name="Batzoglou S."/>
            <person name="Begun D."/>
            <person name="Bhutkar A."/>
            <person name="Blanco E."/>
            <person name="Bosak S.A."/>
            <person name="Bradley R.K."/>
            <person name="Brand A.D."/>
            <person name="Brent M.R."/>
            <person name="Brooks A.N."/>
            <person name="Brown R.H."/>
            <person name="Butlin R.K."/>
            <person name="Caggese C."/>
            <person name="Calvi B.R."/>
            <person name="Bernardo de Carvalho A."/>
            <person name="Caspi A."/>
            <person name="Castrezana S."/>
            <person name="Celniker S.E."/>
            <person name="Chang J.L."/>
            <person name="Chapple C."/>
            <person name="Chatterji S."/>
            <person name="Chinwalla A."/>
            <person name="Civetta A."/>
            <person name="Clifton S.W."/>
            <person name="Comeron J.M."/>
            <person name="Costello J.C."/>
            <person name="Coyne J.A."/>
            <person name="Daub J."/>
            <person name="David R.G."/>
            <person name="Delcher A.L."/>
            <person name="Delehaunty K."/>
            <person name="Do C.B."/>
            <person name="Ebling H."/>
            <person name="Edwards K."/>
            <person name="Eickbush T."/>
            <person name="Evans J.D."/>
            <person name="Filipski A."/>
            <person name="Findeiss S."/>
            <person name="Freyhult E."/>
            <person name="Fulton L."/>
            <person name="Fulton R."/>
            <person name="Garcia A.C."/>
            <person name="Gardiner A."/>
            <person name="Garfield D.A."/>
            <person name="Garvin B.E."/>
            <person name="Gibson G."/>
            <person name="Gilbert D."/>
            <person name="Gnerre S."/>
            <person name="Godfrey J."/>
            <person name="Good R."/>
            <person name="Gotea V."/>
            <person name="Gravely B."/>
            <person name="Greenberg A.J."/>
            <person name="Griffiths-Jones S."/>
            <person name="Gross S."/>
            <person name="Guigo R."/>
            <person name="Gustafson E.A."/>
            <person name="Haerty W."/>
            <person name="Hahn M.W."/>
            <person name="Halligan D.L."/>
            <person name="Halpern A.L."/>
            <person name="Halter G.M."/>
            <person name="Han M.V."/>
            <person name="Heger A."/>
            <person name="Hillier L."/>
            <person name="Hinrichs A.S."/>
            <person name="Holmes I."/>
            <person name="Hoskins R.A."/>
            <person name="Hubisz M.J."/>
            <person name="Hultmark D."/>
            <person name="Huntley M.A."/>
            <person name="Jaffe D.B."/>
            <person name="Jagadeeshan S."/>
            <person name="Jeck W.R."/>
            <person name="Johnson J."/>
            <person name="Jones C.D."/>
            <person name="Jordan W.C."/>
            <person name="Karpen G.H."/>
            <person name="Kataoka E."/>
            <person name="Keightley P.D."/>
            <person name="Kheradpour P."/>
            <person name="Kirkness E.F."/>
            <person name="Koerich L.B."/>
            <person name="Kristiansen K."/>
            <person name="Kudrna D."/>
            <person name="Kulathinal R.J."/>
            <person name="Kumar S."/>
            <person name="Kwok R."/>
            <person name="Lander E."/>
            <person name="Langley C.H."/>
            <person name="Lapoint R."/>
            <person name="Lazzaro B.P."/>
            <person name="Lee S.J."/>
            <person name="Levesque L."/>
            <person name="Li R."/>
            <person name="Lin C.F."/>
            <person name="Lin M.F."/>
            <person name="Lindblad-Toh K."/>
            <person name="Llopart A."/>
            <person name="Long M."/>
            <person name="Low L."/>
            <person name="Lozovsky E."/>
            <person name="Lu J."/>
            <person name="Luo M."/>
            <person name="Machado C.A."/>
            <person name="Makalowski W."/>
            <person name="Marzo M."/>
            <person name="Matsuda M."/>
            <person name="Matzkin L."/>
            <person name="McAllister B."/>
            <person name="McBride C.S."/>
            <person name="McKernan B."/>
            <person name="McKernan K."/>
            <person name="Mendez-Lago M."/>
            <person name="Minx P."/>
            <person name="Mollenhauer M.U."/>
            <person name="Montooth K."/>
            <person name="Mount S.M."/>
            <person name="Mu X."/>
            <person name="Myers E."/>
            <person name="Negre B."/>
            <person name="Newfeld S."/>
            <person name="Nielsen R."/>
            <person name="Noor M.A."/>
            <person name="O'Grady P."/>
            <person name="Pachter L."/>
            <person name="Papaceit M."/>
            <person name="Parisi M.J."/>
            <person name="Parisi M."/>
            <person name="Parts L."/>
            <person name="Pedersen J.S."/>
            <person name="Pesole G."/>
            <person name="Phillippy A.M."/>
            <person name="Ponting C.P."/>
            <person name="Pop M."/>
            <person name="Porcelli D."/>
            <person name="Powell J.R."/>
            <person name="Prohaska S."/>
            <person name="Pruitt K."/>
            <person name="Puig M."/>
            <person name="Quesneville H."/>
            <person name="Ram K.R."/>
            <person name="Rand D."/>
            <person name="Rasmussen M.D."/>
            <person name="Reed L.K."/>
            <person name="Reenan R."/>
            <person name="Reily A."/>
            <person name="Remington K.A."/>
            <person name="Rieger T.T."/>
            <person name="Ritchie M.G."/>
            <person name="Robin C."/>
            <person name="Rogers Y.H."/>
            <person name="Rohde C."/>
            <person name="Rozas J."/>
            <person name="Rubenfield M.J."/>
            <person name="Ruiz A."/>
            <person name="Russo S."/>
            <person name="Salzberg S.L."/>
            <person name="Sanchez-Gracia A."/>
            <person name="Saranga D.J."/>
            <person name="Sato H."/>
            <person name="Schaeffer S.W."/>
            <person name="Schatz M.C."/>
            <person name="Schlenke T."/>
            <person name="Schwartz R."/>
            <person name="Segarra C."/>
            <person name="Singh R.S."/>
            <person name="Sirot L."/>
            <person name="Sirota M."/>
            <person name="Sisneros N.B."/>
            <person name="Smith C.D."/>
            <person name="Smith T.F."/>
            <person name="Spieth J."/>
            <person name="Stage D.E."/>
            <person name="Stark A."/>
            <person name="Stephan W."/>
            <person name="Strausberg R.L."/>
            <person name="Strempel S."/>
            <person name="Sturgill D."/>
            <person name="Sutton G."/>
            <person name="Sutton G.G."/>
            <person name="Tao W."/>
            <person name="Teichmann S."/>
            <person name="Tobari Y.N."/>
            <person name="Tomimura Y."/>
            <person name="Tsolas J.M."/>
            <person name="Valente V.L."/>
            <person name="Venter E."/>
            <person name="Venter J.C."/>
            <person name="Vicario S."/>
            <person name="Vieira F.G."/>
            <person name="Vilella A.J."/>
            <person name="Villasante A."/>
            <person name="Walenz B."/>
            <person name="Wang J."/>
            <person name="Wasserman M."/>
            <person name="Watts T."/>
            <person name="Wilson D."/>
            <person name="Wilson R.K."/>
            <person name="Wing R.A."/>
            <person name="Wolfner M.F."/>
            <person name="Wong A."/>
            <person name="Wong G.K."/>
            <person name="Wu C.I."/>
            <person name="Wu G."/>
            <person name="Yamamoto D."/>
            <person name="Yang H.P."/>
            <person name="Yang S.P."/>
            <person name="Yorke J.A."/>
            <person name="Yoshida K."/>
            <person name="Zdobnov E."/>
            <person name="Zhang P."/>
            <person name="Zhang Y."/>
            <person name="Zimin A.V."/>
            <person name="Baldwin J."/>
            <person name="Abdouelleil A."/>
            <person name="Abdulkadir J."/>
            <person name="Abebe A."/>
            <person name="Abera B."/>
            <person name="Abreu J."/>
            <person name="Acer S.C."/>
            <person name="Aftuck L."/>
            <person name="Alexander A."/>
            <person name="An P."/>
            <person name="Anderson E."/>
            <person name="Anderson S."/>
            <person name="Arachi H."/>
            <person name="Azer M."/>
            <person name="Bachantsang P."/>
            <person name="Barry A."/>
            <person name="Bayul T."/>
            <person name="Berlin A."/>
            <person name="Bessette D."/>
            <person name="Bloom T."/>
            <person name="Blye J."/>
            <person name="Boguslavskiy L."/>
            <person name="Bonnet C."/>
            <person name="Boukhgalter B."/>
            <person name="Bourzgui I."/>
            <person name="Brown A."/>
            <person name="Cahill P."/>
            <person name="Channer S."/>
            <person name="Cheshatsang Y."/>
            <person name="Chuda L."/>
            <person name="Citroen M."/>
            <person name="Collymore A."/>
            <person name="Cooke P."/>
            <person name="Costello M."/>
            <person name="D'Aco K."/>
            <person name="Daza R."/>
            <person name="De Haan G."/>
            <person name="DeGray S."/>
            <person name="DeMaso C."/>
            <person name="Dhargay N."/>
            <person name="Dooley K."/>
            <person name="Dooley E."/>
            <person name="Doricent M."/>
            <person name="Dorje P."/>
            <person name="Dorjee K."/>
            <person name="Dupes A."/>
            <person name="Elong R."/>
            <person name="Falk J."/>
            <person name="Farina A."/>
            <person name="Faro S."/>
            <person name="Ferguson D."/>
            <person name="Fisher S."/>
            <person name="Foley C.D."/>
            <person name="Franke A."/>
            <person name="Friedrich D."/>
            <person name="Gadbois L."/>
            <person name="Gearin G."/>
            <person name="Gearin C.R."/>
            <person name="Giannoukos G."/>
            <person name="Goode T."/>
            <person name="Graham J."/>
            <person name="Grandbois E."/>
            <person name="Grewal S."/>
            <person name="Gyaltsen K."/>
            <person name="Hafez N."/>
            <person name="Hagos B."/>
            <person name="Hall J."/>
            <person name="Henson C."/>
            <person name="Hollinger A."/>
            <person name="Honan T."/>
            <person name="Huard M.D."/>
            <person name="Hughes L."/>
            <person name="Hurhula B."/>
            <person name="Husby M.E."/>
            <person name="Kamat A."/>
            <person name="Kanga B."/>
            <person name="Kashin S."/>
            <person name="Khazanovich D."/>
            <person name="Kisner P."/>
            <person name="Lance K."/>
            <person name="Lara M."/>
            <person name="Lee W."/>
            <person name="Lennon N."/>
            <person name="Letendre F."/>
            <person name="LeVine R."/>
            <person name="Lipovsky A."/>
            <person name="Liu X."/>
            <person name="Liu J."/>
            <person name="Liu S."/>
            <person name="Lokyitsang T."/>
            <person name="Lokyitsang Y."/>
            <person name="Lubonja R."/>
            <person name="Lui A."/>
            <person name="MacDonald P."/>
            <person name="Magnisalis V."/>
            <person name="Maru K."/>
            <person name="Matthews C."/>
            <person name="McCusker W."/>
            <person name="McDonough S."/>
            <person name="Mehta T."/>
            <person name="Meldrim J."/>
            <person name="Meneus L."/>
            <person name="Mihai O."/>
            <person name="Mihalev A."/>
            <person name="Mihova T."/>
            <person name="Mittelman R."/>
            <person name="Mlenga V."/>
            <person name="Montmayeur A."/>
            <person name="Mulrain L."/>
            <person name="Navidi A."/>
            <person name="Naylor J."/>
            <person name="Negash T."/>
            <person name="Nguyen T."/>
            <person name="Nguyen N."/>
            <person name="Nicol R."/>
            <person name="Norbu C."/>
            <person name="Norbu N."/>
            <person name="Novod N."/>
            <person name="O'Neill B."/>
            <person name="Osman S."/>
            <person name="Markiewicz E."/>
            <person name="Oyono O.L."/>
            <person name="Patti C."/>
            <person name="Phunkhang P."/>
            <person name="Pierre F."/>
            <person name="Priest M."/>
            <person name="Raghuraman S."/>
            <person name="Rege F."/>
            <person name="Reyes R."/>
            <person name="Rise C."/>
            <person name="Rogov P."/>
            <person name="Ross K."/>
            <person name="Ryan E."/>
            <person name="Settipalli S."/>
            <person name="Shea T."/>
            <person name="Sherpa N."/>
            <person name="Shi L."/>
            <person name="Shih D."/>
            <person name="Sparrow T."/>
            <person name="Spaulding J."/>
            <person name="Stalker J."/>
            <person name="Stange-Thomann N."/>
            <person name="Stavropoulos S."/>
            <person name="Stone C."/>
            <person name="Strader C."/>
            <person name="Tesfaye S."/>
            <person name="Thomson T."/>
            <person name="Thoulutsang Y."/>
            <person name="Thoulutsang D."/>
            <person name="Topham K."/>
            <person name="Topping I."/>
            <person name="Tsamla T."/>
            <person name="Vassiliev H."/>
            <person name="Vo A."/>
            <person name="Wangchuk T."/>
            <person name="Wangdi T."/>
            <person name="Weiand M."/>
            <person name="Wilkinson J."/>
            <person name="Wilson A."/>
            <person name="Yadav S."/>
            <person name="Young G."/>
            <person name="Yu Q."/>
            <person name="Zembek L."/>
            <person name="Zhong D."/>
            <person name="Zimmer A."/>
            <person name="Zwirko Z."/>
            <person name="Jaffe D.B."/>
            <person name="Alvarez P."/>
            <person name="Brockman W."/>
            <person name="Butler J."/>
            <person name="Chin C."/>
            <person name="Gnerre S."/>
            <person name="Grabherr M."/>
            <person name="Kleber M."/>
            <person name="Mauceli E."/>
            <person name="MacCallum I."/>
        </authorList>
    </citation>
    <scope>NUCLEOTIDE SEQUENCE [LARGE SCALE GENOMIC DNA]</scope>
    <source>
        <strain evidence="3">white501</strain>
    </source>
</reference>
<dbReference type="AlphaFoldDB" id="B4QLK7"/>
<sequence length="94" mass="10344">MQSIISFIVSRSGRKSKSSNSSSSNKQQQHAASEERPLLSQSAATSSDSTSSSSSNISPQLSYGWNTKRREKVDKDDENMVVDTDWLGGWSQSR</sequence>
<dbReference type="HOGENOM" id="CLU_2388569_0_0_1"/>
<accession>B4QLK7</accession>
<feature type="region of interest" description="Disordered" evidence="1">
    <location>
        <begin position="1"/>
        <end position="94"/>
    </location>
</feature>
<proteinExistence type="predicted"/>
<organism evidence="2 3">
    <name type="scientific">Drosophila simulans</name>
    <name type="common">Fruit fly</name>
    <dbReference type="NCBI Taxonomy" id="7240"/>
    <lineage>
        <taxon>Eukaryota</taxon>
        <taxon>Metazoa</taxon>
        <taxon>Ecdysozoa</taxon>
        <taxon>Arthropoda</taxon>
        <taxon>Hexapoda</taxon>
        <taxon>Insecta</taxon>
        <taxon>Pterygota</taxon>
        <taxon>Neoptera</taxon>
        <taxon>Endopterygota</taxon>
        <taxon>Diptera</taxon>
        <taxon>Brachycera</taxon>
        <taxon>Muscomorpha</taxon>
        <taxon>Ephydroidea</taxon>
        <taxon>Drosophilidae</taxon>
        <taxon>Drosophila</taxon>
        <taxon>Sophophora</taxon>
    </lineage>
</organism>
<name>B4QLK7_DROSI</name>
<dbReference type="EMBL" id="CM000363">
    <property type="protein sequence ID" value="EDX09667.1"/>
    <property type="molecule type" value="Genomic_DNA"/>
</dbReference>
<dbReference type="OMA" id="HGWNTKR"/>
<keyword evidence="3" id="KW-1185">Reference proteome</keyword>